<keyword evidence="1" id="KW-0175">Coiled coil</keyword>
<dbReference type="InterPro" id="IPR003743">
    <property type="entry name" value="Zf-RING_7"/>
</dbReference>
<dbReference type="Pfam" id="PF24481">
    <property type="entry name" value="CT398_CC"/>
    <property type="match status" value="1"/>
</dbReference>
<dbReference type="EMBL" id="WSFT01000005">
    <property type="protein sequence ID" value="MBS4536921.1"/>
    <property type="molecule type" value="Genomic_DNA"/>
</dbReference>
<feature type="coiled-coil region" evidence="1">
    <location>
        <begin position="61"/>
        <end position="180"/>
    </location>
</feature>
<evidence type="ECO:0000313" key="5">
    <source>
        <dbReference type="Proteomes" id="UP000724672"/>
    </source>
</evidence>
<dbReference type="InterPro" id="IPR052376">
    <property type="entry name" value="Oxidative_Scav/Glycosyltrans"/>
</dbReference>
<evidence type="ECO:0000256" key="1">
    <source>
        <dbReference type="SAM" id="Coils"/>
    </source>
</evidence>
<evidence type="ECO:0008006" key="6">
    <source>
        <dbReference type="Google" id="ProtNLM"/>
    </source>
</evidence>
<dbReference type="InterPro" id="IPR056003">
    <property type="entry name" value="CT398_CC_hairpin"/>
</dbReference>
<protein>
    <recommendedName>
        <fullName evidence="6">C4-type zinc ribbon domain-containing protein</fullName>
    </recommendedName>
</protein>
<dbReference type="AlphaFoldDB" id="A0A942UU93"/>
<sequence length="242" mass="28682">MNQLESIWKIEQTHKSIKELESEKESIEKSENLDDVLLRIREREYDITHIKTQLEVDDIKIQRLNQKLKQISFKLKEINKKLYSGKITNVQKLTSLQDEEKELKEDIEKTEDQILELLDIIEHNTEKLYALEKEQEKLNKNFQESQEQNKEKLIKIENKLIDLNQEIKKLKTDLDDEILNKYEHLSKKKTKAIARIDGDKCTGCHMSIPLSVISKIKKGNKLVNCDNCGRILYYEADEEERQ</sequence>
<evidence type="ECO:0000313" key="4">
    <source>
        <dbReference type="EMBL" id="MBS4536921.1"/>
    </source>
</evidence>
<dbReference type="PANTHER" id="PTHR39082:SF1">
    <property type="entry name" value="SCAVENGER RECEPTOR CLASS A MEMBER 3"/>
    <property type="match status" value="1"/>
</dbReference>
<feature type="domain" description="CT398-like coiled coil hairpin" evidence="3">
    <location>
        <begin position="15"/>
        <end position="189"/>
    </location>
</feature>
<dbReference type="PANTHER" id="PTHR39082">
    <property type="entry name" value="PHOSPHOLIPASE C-BETA-2-RELATED"/>
    <property type="match status" value="1"/>
</dbReference>
<gene>
    <name evidence="4" type="ORF">GOQ27_00510</name>
</gene>
<dbReference type="Pfam" id="PF02591">
    <property type="entry name" value="Zn_ribbon_9"/>
    <property type="match status" value="1"/>
</dbReference>
<reference evidence="4" key="1">
    <citation type="submission" date="2019-12" db="EMBL/GenBank/DDBJ databases">
        <title>Clostridiaceae gen. nov. sp. nov., isolated from sediment in Xinjiang, China.</title>
        <authorList>
            <person name="Zhang R."/>
        </authorList>
    </citation>
    <scope>NUCLEOTIDE SEQUENCE</scope>
    <source>
        <strain evidence="4">D2Q-11</strain>
    </source>
</reference>
<evidence type="ECO:0000259" key="3">
    <source>
        <dbReference type="Pfam" id="PF24481"/>
    </source>
</evidence>
<feature type="domain" description="C4-type zinc ribbon" evidence="2">
    <location>
        <begin position="200"/>
        <end position="232"/>
    </location>
</feature>
<dbReference type="RefSeq" id="WP_203364852.1">
    <property type="nucleotide sequence ID" value="NZ_WSFT01000005.1"/>
</dbReference>
<keyword evidence="5" id="KW-1185">Reference proteome</keyword>
<name>A0A942UU93_9FIRM</name>
<comment type="caution">
    <text evidence="4">The sequence shown here is derived from an EMBL/GenBank/DDBJ whole genome shotgun (WGS) entry which is preliminary data.</text>
</comment>
<dbReference type="Proteomes" id="UP000724672">
    <property type="component" value="Unassembled WGS sequence"/>
</dbReference>
<proteinExistence type="predicted"/>
<accession>A0A942UU93</accession>
<evidence type="ECO:0000259" key="2">
    <source>
        <dbReference type="Pfam" id="PF02591"/>
    </source>
</evidence>
<organism evidence="4 5">
    <name type="scientific">Anaeromonas frigoriresistens</name>
    <dbReference type="NCBI Taxonomy" id="2683708"/>
    <lineage>
        <taxon>Bacteria</taxon>
        <taxon>Bacillati</taxon>
        <taxon>Bacillota</taxon>
        <taxon>Tissierellia</taxon>
        <taxon>Tissierellales</taxon>
        <taxon>Thermohalobacteraceae</taxon>
        <taxon>Anaeromonas</taxon>
    </lineage>
</organism>
<dbReference type="Gene3D" id="1.10.287.1490">
    <property type="match status" value="1"/>
</dbReference>